<dbReference type="EMBL" id="HG720195">
    <property type="protein sequence ID" value="CDJ59222.1"/>
    <property type="molecule type" value="Genomic_DNA"/>
</dbReference>
<sequence>MGTTAETPDTTSGSPLRICDASISHCSGTQIAIHIFRVSAFTVHSLELLRPLLFAHNKGAVSPLLSHMADLETCHRSTVVESVSCNVTGLASFYSPHGTAEANTPRERQYDRNAEKIQERNQEFLQYPTDQSREMLHESFVDSHQPYSEPMMENTGGSAKREIAQDAATLVSVVADVPEQAGEGSTCRYRSKIVSGASCEVLRNSSVPPDHRRRASLNEPGLLLETKAYERVSPTRIFSVHHPSRGLQARSESAGQNSSRMLQQPFLQQEGISPSNPQTHSAANVSRCLHSNREWASEGQSCPHQGHATAPVAKFVEPNQTESTAIHGVRLRPSSPCKTSENSAATKDLVINALCDQIQHQQWKLRVQENRLHNQEQRLHDLEAFALTGHPEYWNRRQPILLKDKG</sequence>
<reference evidence="2" key="2">
    <citation type="submission" date="2013-10" db="EMBL/GenBank/DDBJ databases">
        <authorList>
            <person name="Aslett M."/>
        </authorList>
    </citation>
    <scope>NUCLEOTIDE SEQUENCE [LARGE SCALE GENOMIC DNA]</scope>
    <source>
        <strain evidence="2">Weybridge</strain>
    </source>
</reference>
<proteinExistence type="predicted"/>
<name>U6M4R7_EIMMA</name>
<evidence type="ECO:0000313" key="3">
    <source>
        <dbReference type="Proteomes" id="UP000030763"/>
    </source>
</evidence>
<reference evidence="2" key="1">
    <citation type="submission" date="2013-10" db="EMBL/GenBank/DDBJ databases">
        <title>Genomic analysis of the causative agents of coccidiosis in chickens.</title>
        <authorList>
            <person name="Reid A.J."/>
            <person name="Blake D."/>
            <person name="Billington K."/>
            <person name="Browne H."/>
            <person name="Dunn M."/>
            <person name="Hung S."/>
            <person name="Kawahara F."/>
            <person name="Miranda-Saavedra D."/>
            <person name="Mourier T."/>
            <person name="Nagra H."/>
            <person name="Otto T.D."/>
            <person name="Rawlings N."/>
            <person name="Sanchez A."/>
            <person name="Sanders M."/>
            <person name="Subramaniam C."/>
            <person name="Tay Y."/>
            <person name="Dear P."/>
            <person name="Doerig C."/>
            <person name="Gruber A."/>
            <person name="Parkinson J."/>
            <person name="Shirley M."/>
            <person name="Wan K.L."/>
            <person name="Berriman M."/>
            <person name="Tomley F."/>
            <person name="Pain A."/>
        </authorList>
    </citation>
    <scope>NUCLEOTIDE SEQUENCE [LARGE SCALE GENOMIC DNA]</scope>
    <source>
        <strain evidence="2">Weybridge</strain>
    </source>
</reference>
<dbReference type="GeneID" id="25336049"/>
<dbReference type="RefSeq" id="XP_013335870.1">
    <property type="nucleotide sequence ID" value="XM_013480416.1"/>
</dbReference>
<feature type="coiled-coil region" evidence="1">
    <location>
        <begin position="358"/>
        <end position="385"/>
    </location>
</feature>
<evidence type="ECO:0000256" key="1">
    <source>
        <dbReference type="SAM" id="Coils"/>
    </source>
</evidence>
<evidence type="ECO:0000313" key="2">
    <source>
        <dbReference type="EMBL" id="CDJ59222.1"/>
    </source>
</evidence>
<accession>U6M4R7</accession>
<dbReference type="AlphaFoldDB" id="U6M4R7"/>
<dbReference type="OMA" id="IQHQQWK"/>
<dbReference type="VEuPathDB" id="ToxoDB:EMWEY_00020630"/>
<dbReference type="Proteomes" id="UP000030763">
    <property type="component" value="Unassembled WGS sequence"/>
</dbReference>
<dbReference type="OrthoDB" id="346681at2759"/>
<keyword evidence="3" id="KW-1185">Reference proteome</keyword>
<keyword evidence="1" id="KW-0175">Coiled coil</keyword>
<organism evidence="2 3">
    <name type="scientific">Eimeria maxima</name>
    <name type="common">Coccidian parasite</name>
    <dbReference type="NCBI Taxonomy" id="5804"/>
    <lineage>
        <taxon>Eukaryota</taxon>
        <taxon>Sar</taxon>
        <taxon>Alveolata</taxon>
        <taxon>Apicomplexa</taxon>
        <taxon>Conoidasida</taxon>
        <taxon>Coccidia</taxon>
        <taxon>Eucoccidiorida</taxon>
        <taxon>Eimeriorina</taxon>
        <taxon>Eimeriidae</taxon>
        <taxon>Eimeria</taxon>
    </lineage>
</organism>
<gene>
    <name evidence="2" type="ORF">EMWEY_00020630</name>
</gene>
<protein>
    <submittedName>
        <fullName evidence="2">Uncharacterized protein</fullName>
    </submittedName>
</protein>